<dbReference type="Proteomes" id="UP000762676">
    <property type="component" value="Unassembled WGS sequence"/>
</dbReference>
<dbReference type="EMBL" id="BMAT01011350">
    <property type="protein sequence ID" value="GFR71126.1"/>
    <property type="molecule type" value="Genomic_DNA"/>
</dbReference>
<evidence type="ECO:0000256" key="1">
    <source>
        <dbReference type="SAM" id="MobiDB-lite"/>
    </source>
</evidence>
<reference evidence="2 3" key="1">
    <citation type="journal article" date="2021" name="Elife">
        <title>Chloroplast acquisition without the gene transfer in kleptoplastic sea slugs, Plakobranchus ocellatus.</title>
        <authorList>
            <person name="Maeda T."/>
            <person name="Takahashi S."/>
            <person name="Yoshida T."/>
            <person name="Shimamura S."/>
            <person name="Takaki Y."/>
            <person name="Nagai Y."/>
            <person name="Toyoda A."/>
            <person name="Suzuki Y."/>
            <person name="Arimoto A."/>
            <person name="Ishii H."/>
            <person name="Satoh N."/>
            <person name="Nishiyama T."/>
            <person name="Hasebe M."/>
            <person name="Maruyama T."/>
            <person name="Minagawa J."/>
            <person name="Obokata J."/>
            <person name="Shigenobu S."/>
        </authorList>
    </citation>
    <scope>NUCLEOTIDE SEQUENCE [LARGE SCALE GENOMIC DNA]</scope>
</reference>
<accession>A0AAV4FE17</accession>
<evidence type="ECO:0000313" key="2">
    <source>
        <dbReference type="EMBL" id="GFR71126.1"/>
    </source>
</evidence>
<comment type="caution">
    <text evidence="2">The sequence shown here is derived from an EMBL/GenBank/DDBJ whole genome shotgun (WGS) entry which is preliminary data.</text>
</comment>
<dbReference type="AlphaFoldDB" id="A0AAV4FE17"/>
<evidence type="ECO:0000313" key="3">
    <source>
        <dbReference type="Proteomes" id="UP000762676"/>
    </source>
</evidence>
<gene>
    <name evidence="2" type="ORF">ElyMa_005671400</name>
</gene>
<protein>
    <submittedName>
        <fullName evidence="2">Uncharacterized protein</fullName>
    </submittedName>
</protein>
<keyword evidence="3" id="KW-1185">Reference proteome</keyword>
<feature type="region of interest" description="Disordered" evidence="1">
    <location>
        <begin position="1"/>
        <end position="23"/>
    </location>
</feature>
<organism evidence="2 3">
    <name type="scientific">Elysia marginata</name>
    <dbReference type="NCBI Taxonomy" id="1093978"/>
    <lineage>
        <taxon>Eukaryota</taxon>
        <taxon>Metazoa</taxon>
        <taxon>Spiralia</taxon>
        <taxon>Lophotrochozoa</taxon>
        <taxon>Mollusca</taxon>
        <taxon>Gastropoda</taxon>
        <taxon>Heterobranchia</taxon>
        <taxon>Euthyneura</taxon>
        <taxon>Panpulmonata</taxon>
        <taxon>Sacoglossa</taxon>
        <taxon>Placobranchoidea</taxon>
        <taxon>Plakobranchidae</taxon>
        <taxon>Elysia</taxon>
    </lineage>
</organism>
<name>A0AAV4FE17_9GAST</name>
<proteinExistence type="predicted"/>
<sequence length="90" mass="9510">MSSHQDLDPTDSPYSRKSSRRHIEAGEGRIFFSDELAGTGCLDNDLHLLTLGQGHDTGGGCLLDVQEGGVCKHRGSGLSRGTGRGEGERG</sequence>